<dbReference type="RefSeq" id="WP_218099232.1">
    <property type="nucleotide sequence ID" value="NZ_CAJVCE010000007.1"/>
</dbReference>
<sequence length="128" mass="14018">MKPTNVPNARLKRLLTPAALSVLLLLAACSGPESSPPGDPGLMVKLSFSRKHVMIDNGNDFVWKDASMEINNKFRYVTALLPRGASSIPLSEFRDEDGHPFDPQQGKPHRLTLQVKEGAGGKPGTWVW</sequence>
<comment type="caution">
    <text evidence="2">The sequence shown here is derived from an EMBL/GenBank/DDBJ whole genome shotgun (WGS) entry which is preliminary data.</text>
</comment>
<evidence type="ECO:0000313" key="3">
    <source>
        <dbReference type="Proteomes" id="UP000730618"/>
    </source>
</evidence>
<feature type="signal peptide" evidence="1">
    <location>
        <begin position="1"/>
        <end position="27"/>
    </location>
</feature>
<dbReference type="PROSITE" id="PS51257">
    <property type="entry name" value="PROKAR_LIPOPROTEIN"/>
    <property type="match status" value="1"/>
</dbReference>
<evidence type="ECO:0000313" key="2">
    <source>
        <dbReference type="EMBL" id="CAG7642794.1"/>
    </source>
</evidence>
<name>A0ABM8VHR0_9BACL</name>
<dbReference type="EMBL" id="CAJVCE010000007">
    <property type="protein sequence ID" value="CAG7642794.1"/>
    <property type="molecule type" value="Genomic_DNA"/>
</dbReference>
<dbReference type="Proteomes" id="UP000730618">
    <property type="component" value="Unassembled WGS sequence"/>
</dbReference>
<accession>A0ABM8VHR0</accession>
<evidence type="ECO:0000256" key="1">
    <source>
        <dbReference type="SAM" id="SignalP"/>
    </source>
</evidence>
<organism evidence="2 3">
    <name type="scientific">Paenibacillus allorhizosphaerae</name>
    <dbReference type="NCBI Taxonomy" id="2849866"/>
    <lineage>
        <taxon>Bacteria</taxon>
        <taxon>Bacillati</taxon>
        <taxon>Bacillota</taxon>
        <taxon>Bacilli</taxon>
        <taxon>Bacillales</taxon>
        <taxon>Paenibacillaceae</taxon>
        <taxon>Paenibacillus</taxon>
    </lineage>
</organism>
<keyword evidence="1" id="KW-0732">Signal</keyword>
<feature type="chain" id="PRO_5046413033" evidence="1">
    <location>
        <begin position="28"/>
        <end position="128"/>
    </location>
</feature>
<gene>
    <name evidence="2" type="ORF">PAECIP111802_02904</name>
</gene>
<reference evidence="2 3" key="1">
    <citation type="submission" date="2021-06" db="EMBL/GenBank/DDBJ databases">
        <authorList>
            <person name="Criscuolo A."/>
        </authorList>
    </citation>
    <scope>NUCLEOTIDE SEQUENCE [LARGE SCALE GENOMIC DNA]</scope>
    <source>
        <strain evidence="3">CIP 111802</strain>
    </source>
</reference>
<proteinExistence type="predicted"/>
<keyword evidence="3" id="KW-1185">Reference proteome</keyword>
<protein>
    <submittedName>
        <fullName evidence="2">Uncharacterized protein</fullName>
    </submittedName>
</protein>